<feature type="domain" description="PilZ" evidence="1">
    <location>
        <begin position="8"/>
        <end position="97"/>
    </location>
</feature>
<comment type="caution">
    <text evidence="2">The sequence shown here is derived from an EMBL/GenBank/DDBJ whole genome shotgun (WGS) entry which is preliminary data.</text>
</comment>
<dbReference type="OrthoDB" id="9798164at2"/>
<dbReference type="Gene3D" id="2.40.10.220">
    <property type="entry name" value="predicted glycosyltransferase like domains"/>
    <property type="match status" value="1"/>
</dbReference>
<dbReference type="GO" id="GO:0035438">
    <property type="term" value="F:cyclic-di-GMP binding"/>
    <property type="evidence" value="ECO:0007669"/>
    <property type="project" value="InterPro"/>
</dbReference>
<accession>A0A845MBM9</accession>
<sequence>MTPFGPENRRVHRRVVMEKDTRICHGGGAARARILNISAGGAGLQMEMRLPDSTEITVEIENIGLIPARIVRQMADGVAVKFEFSEEKEQQLIRQIAGLVARKRREQFHVVS</sequence>
<evidence type="ECO:0000313" key="2">
    <source>
        <dbReference type="EMBL" id="MZR21458.1"/>
    </source>
</evidence>
<keyword evidence="3" id="KW-1185">Reference proteome</keyword>
<reference evidence="2 3" key="1">
    <citation type="journal article" date="2014" name="Int. J. Syst. Evol. Microbiol.">
        <title>Sneathiella chungangensis sp. nov., isolated from a marine sand, and emended description of the genus Sneathiella.</title>
        <authorList>
            <person name="Siamphan C."/>
            <person name="Kim H."/>
            <person name="Lee J.S."/>
            <person name="Kim W."/>
        </authorList>
    </citation>
    <scope>NUCLEOTIDE SEQUENCE [LARGE SCALE GENOMIC DNA]</scope>
    <source>
        <strain evidence="2 3">KCTC 32476</strain>
    </source>
</reference>
<proteinExistence type="predicted"/>
<dbReference type="RefSeq" id="WP_161337852.1">
    <property type="nucleotide sequence ID" value="NZ_JBHSDG010000002.1"/>
</dbReference>
<dbReference type="Pfam" id="PF07238">
    <property type="entry name" value="PilZ"/>
    <property type="match status" value="1"/>
</dbReference>
<dbReference type="Proteomes" id="UP000445696">
    <property type="component" value="Unassembled WGS sequence"/>
</dbReference>
<dbReference type="SUPFAM" id="SSF141371">
    <property type="entry name" value="PilZ domain-like"/>
    <property type="match status" value="1"/>
</dbReference>
<gene>
    <name evidence="2" type="ORF">GQF03_03855</name>
</gene>
<dbReference type="EMBL" id="WTVA01000001">
    <property type="protein sequence ID" value="MZR21458.1"/>
    <property type="molecule type" value="Genomic_DNA"/>
</dbReference>
<dbReference type="InterPro" id="IPR009875">
    <property type="entry name" value="PilZ_domain"/>
</dbReference>
<name>A0A845MBM9_9PROT</name>
<evidence type="ECO:0000259" key="1">
    <source>
        <dbReference type="Pfam" id="PF07238"/>
    </source>
</evidence>
<protein>
    <recommendedName>
        <fullName evidence="1">PilZ domain-containing protein</fullName>
    </recommendedName>
</protein>
<dbReference type="AlphaFoldDB" id="A0A845MBM9"/>
<evidence type="ECO:0000313" key="3">
    <source>
        <dbReference type="Proteomes" id="UP000445696"/>
    </source>
</evidence>
<organism evidence="2 3">
    <name type="scientific">Sneathiella chungangensis</name>
    <dbReference type="NCBI Taxonomy" id="1418234"/>
    <lineage>
        <taxon>Bacteria</taxon>
        <taxon>Pseudomonadati</taxon>
        <taxon>Pseudomonadota</taxon>
        <taxon>Alphaproteobacteria</taxon>
        <taxon>Sneathiellales</taxon>
        <taxon>Sneathiellaceae</taxon>
        <taxon>Sneathiella</taxon>
    </lineage>
</organism>